<protein>
    <recommendedName>
        <fullName evidence="10">tRNA (guanosine(18)-2'-O)-methyltransferase TARBP1</fullName>
        <ecNumber evidence="9">2.1.1.34</ecNumber>
    </recommendedName>
    <alternativeName>
        <fullName evidence="11">TAR RNA-binding protein 1</fullName>
    </alternativeName>
</protein>
<keyword evidence="4" id="KW-0949">S-adenosyl-L-methionine</keyword>
<evidence type="ECO:0000313" key="14">
    <source>
        <dbReference type="EMBL" id="JAS16836.1"/>
    </source>
</evidence>
<dbReference type="InterPro" id="IPR045330">
    <property type="entry name" value="TRM3/TARBP1"/>
</dbReference>
<evidence type="ECO:0000256" key="11">
    <source>
        <dbReference type="ARBA" id="ARBA00093656"/>
    </source>
</evidence>
<keyword evidence="5" id="KW-0694">RNA-binding</keyword>
<keyword evidence="3" id="KW-0808">Transferase</keyword>
<keyword evidence="6" id="KW-0007">Acetylation</keyword>
<dbReference type="GO" id="GO:0141100">
    <property type="term" value="F:tRNA (guanine(18)-2'-O)-methyltransferase activity"/>
    <property type="evidence" value="ECO:0007669"/>
    <property type="project" value="UniProtKB-EC"/>
</dbReference>
<dbReference type="InterPro" id="IPR029026">
    <property type="entry name" value="tRNA_m1G_MTases_N"/>
</dbReference>
<dbReference type="PANTHER" id="PTHR12029:SF11">
    <property type="entry name" value="METHYLTRANSFERASE TARBP1-RELATED"/>
    <property type="match status" value="1"/>
</dbReference>
<dbReference type="Pfam" id="PF00588">
    <property type="entry name" value="SpoU_methylase"/>
    <property type="match status" value="1"/>
</dbReference>
<gene>
    <name evidence="13" type="ORF">g.39234</name>
    <name evidence="14" type="ORF">g.39235</name>
</gene>
<keyword evidence="2" id="KW-0489">Methyltransferase</keyword>
<proteinExistence type="inferred from homology"/>
<dbReference type="GO" id="GO:0003723">
    <property type="term" value="F:RNA binding"/>
    <property type="evidence" value="ECO:0007669"/>
    <property type="project" value="UniProtKB-KW"/>
</dbReference>
<dbReference type="InterPro" id="IPR029028">
    <property type="entry name" value="Alpha/beta_knot_MTases"/>
</dbReference>
<organism evidence="13">
    <name type="scientific">Clastoptera arizonana</name>
    <name type="common">Arizona spittle bug</name>
    <dbReference type="NCBI Taxonomy" id="38151"/>
    <lineage>
        <taxon>Eukaryota</taxon>
        <taxon>Metazoa</taxon>
        <taxon>Ecdysozoa</taxon>
        <taxon>Arthropoda</taxon>
        <taxon>Hexapoda</taxon>
        <taxon>Insecta</taxon>
        <taxon>Pterygota</taxon>
        <taxon>Neoptera</taxon>
        <taxon>Paraneoptera</taxon>
        <taxon>Hemiptera</taxon>
        <taxon>Auchenorrhyncha</taxon>
        <taxon>Cercopoidea</taxon>
        <taxon>Clastopteridae</taxon>
        <taxon>Clastoptera</taxon>
    </lineage>
</organism>
<sequence>MDSEMANTFTNKYEYTNSPTFPYQIHSILMDLIKMFKEDQSYFDTIYELLKLIQGNKSLFVHNSDSFIKTCEILIDNILLIMKKQTFKMNSSNSLFNILEICIDCCSVKKMYSLIDLAVTDLCFICSHNSDQDFVLINIYFLDVILKVLVQKLNMIDFDTKMINRLDCEEFYKLLISLAFSNNKVANTAIFLSIFPKIFHITKQPLLLQCVWNFISEKISGSKELSDQLFCLTSLANLFFSKRRDSLFLLDKEEFWTVIQLGLSDNDPILRKEALYLLKRSLDTIQENNIHLNGTIFCLRNSNSKKFKEIWELIFIIFEVLEEKQSHLVLPVLPSVLKIQDNSLDLHPSWILCLYKRILKHDSIQIMKWGVLNFLKIDIKLYTGVEGYEAAIIVFLKTINNLLLFSKSSNKMNEFSDVEIELNTWFKCILKQDDHRNLFLTQLLISLKNVHWSPIPLFYFLNSFSTIEGVNIWDNSCLSIIKDFVVESLSTETVYIRGAIQCSLLRILINLANREKISIDVLMNTLNVFRRSESLSRGTESWLAVVKWLRSFLLSKDIKLFFNSQLSKSNCEIQLSSESISRSLILLYDTGYISNQNNTHIFDSLNNYFDCLDGADVRLYSCIKMLDERVKLMTNILLEFCSRDVSFIQNEFHSSFYHFLQNIIISILPYITRRLKEIAEINDYFSIDIYLNFLESLKLSSLLENDIIPYVVQLQNKAFEICTRPNEEYVPAINQYFSLKILNWSSTIIYHSNLPKSVTENVQKICLHMINNYLLNNVSFKEKNDVNLTRNFQVLWGRVASESIQCRWSLLVKYYTISKLSSKDFLLMFKNKKDFILQVLHALEIGGHNIINYVLDLLKFVLSELLNSSQEECIELTNNLISTTWRACYDLRKMDLFWTSIQKWIEMYFQNEVISHLSNKTNILCYSEKILSEGESIAGLVGVFITHLRNQAIHQNLDSLNLMKAVFVSLLLFGTLQRKDQRIESETIDYIETLGGRFSINKLISDNHRQKKDSVIRIQALDIILRIIKKYPKMGQYFIHTLLDRERQMTSQKQRYYGDSLHHRVMNRILQNLLVLEAVIASDSSFEDKKCIVELHEWAFERLKGESQQPSIRYQLEWLFINTCLHNNALLNQFWEKLHRARLERLGSLCSFISISYHLAVVLQDEDFTDKCVQNLLPLCLGQNFNVHLYLQIVLEKLFKLSSAVSIRYKFLEIALSENVDHGNITRNTAKMKSDFFFSGFHPKNDLTFEAIFYDLPRLSNLTPEEWINISNLSNSISEEFPWFPSAVSLSNKDSELSKFEAASWIVKAKGTNEHSVDASGVQKKFVPWKGMIPHAEYVIDDTKPKKEGLIVVASLIEKIPNLGGLSRTCEIFAVENLVIGSLEYIKNKEFSVLSMSAEKHILITEVKPHNLVEYLPLMKKQGYTVVGAEQTAGSVSLGSFEFPKKTILLLGNEKEGIPVNLIHWLDICVEVPQHGLVRSLNVHVTGALFVWEYSKQHHK</sequence>
<accession>A0A1B6CIL5</accession>
<evidence type="ECO:0000256" key="10">
    <source>
        <dbReference type="ARBA" id="ARBA00093636"/>
    </source>
</evidence>
<evidence type="ECO:0000256" key="2">
    <source>
        <dbReference type="ARBA" id="ARBA00022603"/>
    </source>
</evidence>
<evidence type="ECO:0000256" key="8">
    <source>
        <dbReference type="ARBA" id="ARBA00093361"/>
    </source>
</evidence>
<reference evidence="13" key="1">
    <citation type="submission" date="2015-12" db="EMBL/GenBank/DDBJ databases">
        <title>De novo transcriptome assembly of four potential Pierce s Disease insect vectors from Arizona vineyards.</title>
        <authorList>
            <person name="Tassone E.E."/>
        </authorList>
    </citation>
    <scope>NUCLEOTIDE SEQUENCE</scope>
</reference>
<evidence type="ECO:0000256" key="9">
    <source>
        <dbReference type="ARBA" id="ARBA00093594"/>
    </source>
</evidence>
<evidence type="ECO:0000256" key="4">
    <source>
        <dbReference type="ARBA" id="ARBA00022691"/>
    </source>
</evidence>
<comment type="similarity">
    <text evidence="1">Belongs to the class IV-like SAM-binding methyltransferase superfamily. RNA methyltransferase TrmH family.</text>
</comment>
<evidence type="ECO:0000259" key="12">
    <source>
        <dbReference type="Pfam" id="PF00588"/>
    </source>
</evidence>
<evidence type="ECO:0000256" key="1">
    <source>
        <dbReference type="ARBA" id="ARBA00007228"/>
    </source>
</evidence>
<dbReference type="EC" id="2.1.1.34" evidence="9"/>
<name>A0A1B6CIL5_9HEMI</name>
<comment type="function">
    <text evidence="8">S-adenosyl-L-methionine-dependent 2'-O-ribose methyltransferase that catalyzes the formation of 2'-O-methylguanosine at position 18 (Gm18) in a subset of tRNA. Selectively mediates Gm18 methylation of tRNAGln-TTG/CTG and tRNASer-TGA/GCT. Gm18 modification can enhance the stability of modified tRNAs.</text>
</comment>
<dbReference type="InterPro" id="IPR001537">
    <property type="entry name" value="SpoU_MeTrfase"/>
</dbReference>
<evidence type="ECO:0000256" key="6">
    <source>
        <dbReference type="ARBA" id="ARBA00022990"/>
    </source>
</evidence>
<evidence type="ECO:0000256" key="7">
    <source>
        <dbReference type="ARBA" id="ARBA00093266"/>
    </source>
</evidence>
<dbReference type="CDD" id="cd18091">
    <property type="entry name" value="SpoU-like_TRM3-like"/>
    <property type="match status" value="1"/>
</dbReference>
<evidence type="ECO:0000256" key="5">
    <source>
        <dbReference type="ARBA" id="ARBA00022884"/>
    </source>
</evidence>
<dbReference type="EMBL" id="GEDC01024048">
    <property type="protein sequence ID" value="JAS13250.1"/>
    <property type="molecule type" value="Transcribed_RNA"/>
</dbReference>
<dbReference type="PANTHER" id="PTHR12029">
    <property type="entry name" value="RNA METHYLTRANSFERASE"/>
    <property type="match status" value="1"/>
</dbReference>
<dbReference type="FunFam" id="3.40.1280.10:FF:000010">
    <property type="entry name" value="probable methyltransferase TARBP1"/>
    <property type="match status" value="1"/>
</dbReference>
<dbReference type="Gene3D" id="3.40.1280.10">
    <property type="match status" value="1"/>
</dbReference>
<evidence type="ECO:0000313" key="13">
    <source>
        <dbReference type="EMBL" id="JAS13250.1"/>
    </source>
</evidence>
<feature type="domain" description="tRNA/rRNA methyltransferase SpoU type" evidence="12">
    <location>
        <begin position="1350"/>
        <end position="1491"/>
    </location>
</feature>
<comment type="catalytic activity">
    <reaction evidence="7">
        <text>guanosine(18) in tRNA + S-adenosyl-L-methionine = 2'-O-methylguanosine(18) in tRNA + S-adenosyl-L-homocysteine + H(+)</text>
        <dbReference type="Rhea" id="RHEA:20077"/>
        <dbReference type="Rhea" id="RHEA-COMP:10190"/>
        <dbReference type="Rhea" id="RHEA-COMP:10192"/>
        <dbReference type="ChEBI" id="CHEBI:15378"/>
        <dbReference type="ChEBI" id="CHEBI:57856"/>
        <dbReference type="ChEBI" id="CHEBI:59789"/>
        <dbReference type="ChEBI" id="CHEBI:74269"/>
        <dbReference type="ChEBI" id="CHEBI:74445"/>
        <dbReference type="EC" id="2.1.1.34"/>
    </reaction>
    <physiologicalReaction direction="left-to-right" evidence="7">
        <dbReference type="Rhea" id="RHEA:20078"/>
    </physiologicalReaction>
</comment>
<dbReference type="InterPro" id="IPR044748">
    <property type="entry name" value="Trm3/TARBP1_C"/>
</dbReference>
<dbReference type="SUPFAM" id="SSF75217">
    <property type="entry name" value="alpha/beta knot"/>
    <property type="match status" value="1"/>
</dbReference>
<dbReference type="GO" id="GO:0030488">
    <property type="term" value="P:tRNA methylation"/>
    <property type="evidence" value="ECO:0007669"/>
    <property type="project" value="InterPro"/>
</dbReference>
<evidence type="ECO:0000256" key="3">
    <source>
        <dbReference type="ARBA" id="ARBA00022679"/>
    </source>
</evidence>
<dbReference type="EMBL" id="GEDC01020462">
    <property type="protein sequence ID" value="JAS16836.1"/>
    <property type="molecule type" value="Transcribed_RNA"/>
</dbReference>